<comment type="caution">
    <text evidence="2">The sequence shown here is derived from an EMBL/GenBank/DDBJ whole genome shotgun (WGS) entry which is preliminary data.</text>
</comment>
<keyword evidence="3" id="KW-1185">Reference proteome</keyword>
<gene>
    <name evidence="2" type="ORF">CEXT_356741</name>
</gene>
<evidence type="ECO:0000313" key="2">
    <source>
        <dbReference type="EMBL" id="GIZ02528.1"/>
    </source>
</evidence>
<name>A0AAV4Y677_CAEEX</name>
<proteinExistence type="predicted"/>
<evidence type="ECO:0000313" key="3">
    <source>
        <dbReference type="Proteomes" id="UP001054945"/>
    </source>
</evidence>
<accession>A0AAV4Y677</accession>
<organism evidence="2 3">
    <name type="scientific">Caerostris extrusa</name>
    <name type="common">Bark spider</name>
    <name type="synonym">Caerostris bankana</name>
    <dbReference type="NCBI Taxonomy" id="172846"/>
    <lineage>
        <taxon>Eukaryota</taxon>
        <taxon>Metazoa</taxon>
        <taxon>Ecdysozoa</taxon>
        <taxon>Arthropoda</taxon>
        <taxon>Chelicerata</taxon>
        <taxon>Arachnida</taxon>
        <taxon>Araneae</taxon>
        <taxon>Araneomorphae</taxon>
        <taxon>Entelegynae</taxon>
        <taxon>Araneoidea</taxon>
        <taxon>Araneidae</taxon>
        <taxon>Caerostris</taxon>
    </lineage>
</organism>
<protein>
    <submittedName>
        <fullName evidence="2">Uncharacterized protein</fullName>
    </submittedName>
</protein>
<dbReference type="AlphaFoldDB" id="A0AAV4Y677"/>
<dbReference type="Proteomes" id="UP001054945">
    <property type="component" value="Unassembled WGS sequence"/>
</dbReference>
<feature type="region of interest" description="Disordered" evidence="1">
    <location>
        <begin position="21"/>
        <end position="55"/>
    </location>
</feature>
<reference evidence="2 3" key="1">
    <citation type="submission" date="2021-06" db="EMBL/GenBank/DDBJ databases">
        <title>Caerostris extrusa draft genome.</title>
        <authorList>
            <person name="Kono N."/>
            <person name="Arakawa K."/>
        </authorList>
    </citation>
    <scope>NUCLEOTIDE SEQUENCE [LARGE SCALE GENOMIC DNA]</scope>
</reference>
<sequence>MYATFLEVSEAERLIKGKIISEGTSKDHLRKNDEVKKKKKREGQDGRGEKKDGLELLQLRSRTSESSIKIKSAAPRCPALVTAVKEPLSPCSCSNRINPDAQEDTSRVRKRNLSQKICKKMSIVGHRINNTTESIMIHKKTTAEKCFRLPDEQGRLRCKCNLASFTGPSGWAHDLTLPKLNSSQNNDRIVHRHNNSIYTRRKTEVRGQRRKGKRTEEMS</sequence>
<feature type="compositionally biased region" description="Basic and acidic residues" evidence="1">
    <location>
        <begin position="24"/>
        <end position="54"/>
    </location>
</feature>
<dbReference type="EMBL" id="BPLR01001471">
    <property type="protein sequence ID" value="GIZ02528.1"/>
    <property type="molecule type" value="Genomic_DNA"/>
</dbReference>
<evidence type="ECO:0000256" key="1">
    <source>
        <dbReference type="SAM" id="MobiDB-lite"/>
    </source>
</evidence>